<dbReference type="OrthoDB" id="2138173at2759"/>
<keyword evidence="8" id="KW-0560">Oxidoreductase</keyword>
<evidence type="ECO:0000256" key="7">
    <source>
        <dbReference type="ARBA" id="ARBA00022827"/>
    </source>
</evidence>
<comment type="similarity">
    <text evidence="4">Belongs to the paxM FAD-dependent monooxygenase family.</text>
</comment>
<evidence type="ECO:0000256" key="6">
    <source>
        <dbReference type="ARBA" id="ARBA00022630"/>
    </source>
</evidence>
<dbReference type="InterPro" id="IPR029479">
    <property type="entry name" value="Nitroreductase"/>
</dbReference>
<keyword evidence="5" id="KW-0963">Cytoplasm</keyword>
<evidence type="ECO:0000313" key="13">
    <source>
        <dbReference type="EMBL" id="CAG9998475.1"/>
    </source>
</evidence>
<evidence type="ECO:0000256" key="1">
    <source>
        <dbReference type="ARBA" id="ARBA00004123"/>
    </source>
</evidence>
<dbReference type="GO" id="GO:0005737">
    <property type="term" value="C:cytoplasm"/>
    <property type="evidence" value="ECO:0007669"/>
    <property type="project" value="UniProtKB-SubCell"/>
</dbReference>
<comment type="caution">
    <text evidence="13">The sequence shown here is derived from an EMBL/GenBank/DDBJ whole genome shotgun (WGS) entry which is preliminary data.</text>
</comment>
<evidence type="ECO:0000256" key="3">
    <source>
        <dbReference type="ARBA" id="ARBA00007118"/>
    </source>
</evidence>
<organism evidence="13 14">
    <name type="scientific">Clonostachys byssicola</name>
    <dbReference type="NCBI Taxonomy" id="160290"/>
    <lineage>
        <taxon>Eukaryota</taxon>
        <taxon>Fungi</taxon>
        <taxon>Dikarya</taxon>
        <taxon>Ascomycota</taxon>
        <taxon>Pezizomycotina</taxon>
        <taxon>Sordariomycetes</taxon>
        <taxon>Hypocreomycetidae</taxon>
        <taxon>Hypocreales</taxon>
        <taxon>Bionectriaceae</taxon>
        <taxon>Clonostachys</taxon>
    </lineage>
</organism>
<protein>
    <recommendedName>
        <fullName evidence="15">FAD-binding domain-containing protein</fullName>
    </recommendedName>
</protein>
<dbReference type="Pfam" id="PF01494">
    <property type="entry name" value="FAD_binding_3"/>
    <property type="match status" value="2"/>
</dbReference>
<dbReference type="InterPro" id="IPR036188">
    <property type="entry name" value="FAD/NAD-bd_sf"/>
</dbReference>
<keyword evidence="10" id="KW-0539">Nucleus</keyword>
<comment type="similarity">
    <text evidence="3">Belongs to the nitroreductase family.</text>
</comment>
<dbReference type="Proteomes" id="UP000754883">
    <property type="component" value="Unassembled WGS sequence"/>
</dbReference>
<keyword evidence="6" id="KW-0285">Flavoprotein</keyword>
<proteinExistence type="inferred from homology"/>
<evidence type="ECO:0000256" key="9">
    <source>
        <dbReference type="ARBA" id="ARBA00023033"/>
    </source>
</evidence>
<gene>
    <name evidence="13" type="ORF">CBYS24578_00015195</name>
</gene>
<dbReference type="PRINTS" id="PR00420">
    <property type="entry name" value="RNGMNOXGNASE"/>
</dbReference>
<dbReference type="SUPFAM" id="SSF55469">
    <property type="entry name" value="FMN-dependent nitroreductase-like"/>
    <property type="match status" value="1"/>
</dbReference>
<dbReference type="InterPro" id="IPR050493">
    <property type="entry name" value="FAD-dep_Monooxygenase_BioMet"/>
</dbReference>
<reference evidence="13 14" key="2">
    <citation type="submission" date="2021-10" db="EMBL/GenBank/DDBJ databases">
        <authorList>
            <person name="Piombo E."/>
        </authorList>
    </citation>
    <scope>NUCLEOTIDE SEQUENCE [LARGE SCALE GENOMIC DNA]</scope>
</reference>
<feature type="domain" description="Nitroreductase" evidence="11">
    <location>
        <begin position="482"/>
        <end position="640"/>
    </location>
</feature>
<keyword evidence="7" id="KW-0274">FAD</keyword>
<evidence type="ECO:0000256" key="8">
    <source>
        <dbReference type="ARBA" id="ARBA00023002"/>
    </source>
</evidence>
<dbReference type="GO" id="GO:0034599">
    <property type="term" value="P:cellular response to oxidative stress"/>
    <property type="evidence" value="ECO:0007669"/>
    <property type="project" value="InterPro"/>
</dbReference>
<dbReference type="InterPro" id="IPR000415">
    <property type="entry name" value="Nitroreductase-like"/>
</dbReference>
<dbReference type="GO" id="GO:0071949">
    <property type="term" value="F:FAD binding"/>
    <property type="evidence" value="ECO:0007669"/>
    <property type="project" value="InterPro"/>
</dbReference>
<dbReference type="AlphaFoldDB" id="A0A9N9UVK9"/>
<reference evidence="14" key="1">
    <citation type="submission" date="2019-06" db="EMBL/GenBank/DDBJ databases">
        <authorList>
            <person name="Broberg M."/>
        </authorList>
    </citation>
    <scope>NUCLEOTIDE SEQUENCE [LARGE SCALE GENOMIC DNA]</scope>
</reference>
<dbReference type="Gene3D" id="3.40.109.10">
    <property type="entry name" value="NADH Oxidase"/>
    <property type="match status" value="1"/>
</dbReference>
<dbReference type="InterPro" id="IPR033877">
    <property type="entry name" value="Frm2/Hbn1"/>
</dbReference>
<dbReference type="SUPFAM" id="SSF51905">
    <property type="entry name" value="FAD/NAD(P)-binding domain"/>
    <property type="match status" value="2"/>
</dbReference>
<evidence type="ECO:0008006" key="15">
    <source>
        <dbReference type="Google" id="ProtNLM"/>
    </source>
</evidence>
<dbReference type="GO" id="GO:0004497">
    <property type="term" value="F:monooxygenase activity"/>
    <property type="evidence" value="ECO:0007669"/>
    <property type="project" value="UniProtKB-KW"/>
</dbReference>
<evidence type="ECO:0000256" key="4">
    <source>
        <dbReference type="ARBA" id="ARBA00007992"/>
    </source>
</evidence>
<dbReference type="CDD" id="cd02140">
    <property type="entry name" value="Frm2-like"/>
    <property type="match status" value="1"/>
</dbReference>
<evidence type="ECO:0000256" key="5">
    <source>
        <dbReference type="ARBA" id="ARBA00022490"/>
    </source>
</evidence>
<feature type="domain" description="FAD-binding" evidence="12">
    <location>
        <begin position="36"/>
        <end position="207"/>
    </location>
</feature>
<dbReference type="Gene3D" id="3.50.50.60">
    <property type="entry name" value="FAD/NAD(P)-binding domain"/>
    <property type="match status" value="2"/>
</dbReference>
<evidence type="ECO:0000256" key="10">
    <source>
        <dbReference type="ARBA" id="ARBA00023242"/>
    </source>
</evidence>
<dbReference type="GO" id="GO:0005634">
    <property type="term" value="C:nucleus"/>
    <property type="evidence" value="ECO:0007669"/>
    <property type="project" value="UniProtKB-SubCell"/>
</dbReference>
<sequence length="1143" mass="127886">DQPEAKLIQIRLPTTYTKPSSKSSFTAMSPSVQEKLKVVIVGAGFCGLTAAIECQLRGMHPILVEAYPGASSHGDLLDFVPNAGRVFDSWDNGKVGEKLLAAGVNRAKTLDFYNQDNVLLKSDPWPQGIDLKGTFAGHRGAMHEIVYNYAKQIGVDMRFKSKVVEYLDSDDERGVVISGTGEKILGDVVLACDGPKSLARSQLLGLPESRVNSGYAIFRAFFQITDEMLKDPFMAELTRKDQDTTRFWVGKDMHGFIYTWNEGRDCAWVLTHLDDADIQESWSFPARKQNVLFYLNQAGFPEVWRRVLALTPEDGIVDYKLVWRDPLTTWLSSSKKCAVMGDAAHCHLPTSANGACQAVEDAATVAICLEKSHGDVALALQVFERVRFNRSHVIHQASISTRNIYHKNDWSLEMVKKNPDSLIMPLLDWIMDFDCQKAAEENYDRLAQDVLLGKTGTIEELSLPAGGNYDKTMASNFLAALEARRSIYEINNTSPISDGKIVEIINATIKHCPSAFNSQTTRVLMLLGPEHEKLWRDIVKPAAESEERLSSFQSGYGTILFYEDPKVIAKFQELVPLFADQMPRWSEHANGMNTLAAWTALELEGLGASLQHYNPLIDQKVASTWQVPEEWLLKSQLVFGGRFGEPGPREYDLLSERVLVHGAQEKKLPHRKTYNKDQATALVMDLSKLNVLIVGGGYCGLTTAVECRLRGMQVTVLESHKDVSKTGDTIDFATNAGRVFNKWKDGEIGKRMWATGGVTCHMIDMFNAKNELLCSLPYERGIHVPDTFSARRGPMAQIIWDYAEELGVKIRCLTKVVDYIDTETEHGVITTTGEKILADVVLASDGARSTARSKLMGLTEHKVNSGYAIFRSLFELTDEDRKNPLILEKTKNLTENWTAGWVGKDVHGYMFIFDDAKYCSWLFTYKDDADIGESWQLPAKKSDVLFYLKEANFPQIWTEFVNLTPEDKISDYKLVWRDPIKTWLSSSKHCAVIGDAAHCHLPTSSQGACQAVEDAAVIAICLEKAKGDVPLALQVFERIRFNRSHIIHQSSITTRDVYHKHEWTPELVKEYPDSLSMAGFDWITDYDVQAEAIKHFDQLAVDVKNGRKGTIEELSLPAGGTFESQVKVEELRTGVNKVAITAA</sequence>
<dbReference type="FunFam" id="3.40.109.10:FF:000001">
    <property type="entry name" value="Nitroreductase family"/>
    <property type="match status" value="1"/>
</dbReference>
<dbReference type="PANTHER" id="PTHR13789">
    <property type="entry name" value="MONOOXYGENASE"/>
    <property type="match status" value="1"/>
</dbReference>
<dbReference type="EMBL" id="CABFNO020001547">
    <property type="protein sequence ID" value="CAG9998475.1"/>
    <property type="molecule type" value="Genomic_DNA"/>
</dbReference>
<evidence type="ECO:0000256" key="2">
    <source>
        <dbReference type="ARBA" id="ARBA00004496"/>
    </source>
</evidence>
<keyword evidence="14" id="KW-1185">Reference proteome</keyword>
<dbReference type="PANTHER" id="PTHR13789:SF236">
    <property type="entry name" value="MONOOXYGENASE, PUTATIVE (AFU_ORTHOLOGUE AFUA_6G12060)-RELATED"/>
    <property type="match status" value="1"/>
</dbReference>
<comment type="subcellular location">
    <subcellularLocation>
        <location evidence="2">Cytoplasm</location>
    </subcellularLocation>
    <subcellularLocation>
        <location evidence="1">Nucleus</location>
    </subcellularLocation>
</comment>
<dbReference type="SUPFAM" id="SSF54373">
    <property type="entry name" value="FAD-linked reductases, C-terminal domain"/>
    <property type="match status" value="1"/>
</dbReference>
<evidence type="ECO:0000259" key="11">
    <source>
        <dbReference type="Pfam" id="PF00881"/>
    </source>
</evidence>
<feature type="non-terminal residue" evidence="13">
    <location>
        <position position="1143"/>
    </location>
</feature>
<name>A0A9N9UVK9_9HYPO</name>
<evidence type="ECO:0000259" key="12">
    <source>
        <dbReference type="Pfam" id="PF01494"/>
    </source>
</evidence>
<keyword evidence="9" id="KW-0503">Monooxygenase</keyword>
<dbReference type="InterPro" id="IPR002938">
    <property type="entry name" value="FAD-bd"/>
</dbReference>
<accession>A0A9N9UVK9</accession>
<dbReference type="Pfam" id="PF00881">
    <property type="entry name" value="Nitroreductase"/>
    <property type="match status" value="1"/>
</dbReference>
<evidence type="ECO:0000313" key="14">
    <source>
        <dbReference type="Proteomes" id="UP000754883"/>
    </source>
</evidence>
<feature type="domain" description="FAD-binding" evidence="12">
    <location>
        <begin position="689"/>
        <end position="855"/>
    </location>
</feature>